<dbReference type="EMBL" id="JANEYG010000007">
    <property type="protein sequence ID" value="KAJ8922379.1"/>
    <property type="molecule type" value="Genomic_DNA"/>
</dbReference>
<keyword evidence="2" id="KW-1185">Reference proteome</keyword>
<dbReference type="AlphaFoldDB" id="A0AAV8W7L6"/>
<dbReference type="Proteomes" id="UP001159042">
    <property type="component" value="Unassembled WGS sequence"/>
</dbReference>
<sequence>MSEWDRWSRLVHTPGNKSNELLSLDERNLNLVASNENLSYLFELAEFLCFRFTLGGCLPFAGGPVSYVAVAVGSPSPPDYPPPHRVVGDGSVSSTTAPRNIRRVRSAAPAPAVPTPFTVEPGHKILFWIYVPRALWRKWDIDSNQSQDHPLQVLEL</sequence>
<accession>A0AAV8W7L6</accession>
<organism evidence="1 2">
    <name type="scientific">Exocentrus adspersus</name>
    <dbReference type="NCBI Taxonomy" id="1586481"/>
    <lineage>
        <taxon>Eukaryota</taxon>
        <taxon>Metazoa</taxon>
        <taxon>Ecdysozoa</taxon>
        <taxon>Arthropoda</taxon>
        <taxon>Hexapoda</taxon>
        <taxon>Insecta</taxon>
        <taxon>Pterygota</taxon>
        <taxon>Neoptera</taxon>
        <taxon>Endopterygota</taxon>
        <taxon>Coleoptera</taxon>
        <taxon>Polyphaga</taxon>
        <taxon>Cucujiformia</taxon>
        <taxon>Chrysomeloidea</taxon>
        <taxon>Cerambycidae</taxon>
        <taxon>Lamiinae</taxon>
        <taxon>Acanthocinini</taxon>
        <taxon>Exocentrus</taxon>
    </lineage>
</organism>
<name>A0AAV8W7L6_9CUCU</name>
<evidence type="ECO:0000313" key="1">
    <source>
        <dbReference type="EMBL" id="KAJ8922379.1"/>
    </source>
</evidence>
<protein>
    <submittedName>
        <fullName evidence="1">Uncharacterized protein</fullName>
    </submittedName>
</protein>
<reference evidence="1 2" key="1">
    <citation type="journal article" date="2023" name="Insect Mol. Biol.">
        <title>Genome sequencing provides insights into the evolution of gene families encoding plant cell wall-degrading enzymes in longhorned beetles.</title>
        <authorList>
            <person name="Shin N.R."/>
            <person name="Okamura Y."/>
            <person name="Kirsch R."/>
            <person name="Pauchet Y."/>
        </authorList>
    </citation>
    <scope>NUCLEOTIDE SEQUENCE [LARGE SCALE GENOMIC DNA]</scope>
    <source>
        <strain evidence="1">EAD_L_NR</strain>
    </source>
</reference>
<comment type="caution">
    <text evidence="1">The sequence shown here is derived from an EMBL/GenBank/DDBJ whole genome shotgun (WGS) entry which is preliminary data.</text>
</comment>
<gene>
    <name evidence="1" type="ORF">NQ315_004322</name>
</gene>
<evidence type="ECO:0000313" key="2">
    <source>
        <dbReference type="Proteomes" id="UP001159042"/>
    </source>
</evidence>
<proteinExistence type="predicted"/>